<organism evidence="1 2">
    <name type="scientific">Aliivibrio fischeri (strain MJ11)</name>
    <name type="common">Vibrio fischeri</name>
    <dbReference type="NCBI Taxonomy" id="388396"/>
    <lineage>
        <taxon>Bacteria</taxon>
        <taxon>Pseudomonadati</taxon>
        <taxon>Pseudomonadota</taxon>
        <taxon>Gammaproteobacteria</taxon>
        <taxon>Vibrionales</taxon>
        <taxon>Vibrionaceae</taxon>
        <taxon>Aliivibrio</taxon>
    </lineage>
</organism>
<accession>B5EWA3</accession>
<name>B5EWA3_ALIFM</name>
<reference evidence="2" key="1">
    <citation type="submission" date="2008-08" db="EMBL/GenBank/DDBJ databases">
        <title>Complete sequence of Vibrio fischeri strain MJ11.</title>
        <authorList>
            <person name="Mandel M.J."/>
            <person name="Stabb E.V."/>
            <person name="Ruby E.G."/>
            <person name="Ferriera S."/>
            <person name="Johnson J."/>
            <person name="Kravitz S."/>
            <person name="Beeson K."/>
            <person name="Sutton G."/>
            <person name="Rogers Y.-H."/>
            <person name="Friedman R."/>
            <person name="Frazier M."/>
            <person name="Venter J.C."/>
        </authorList>
    </citation>
    <scope>NUCLEOTIDE SEQUENCE [LARGE SCALE GENOMIC DNA]</scope>
    <source>
        <strain evidence="2">MJ11</strain>
        <plasmid evidence="2">Plasmid pMJ100</plasmid>
    </source>
</reference>
<gene>
    <name evidence="1" type="ordered locus">VFMJ11_B0160</name>
</gene>
<evidence type="ECO:0000313" key="2">
    <source>
        <dbReference type="Proteomes" id="UP000001857"/>
    </source>
</evidence>
<dbReference type="KEGG" id="vfm:VFMJ11_B0160"/>
<dbReference type="AlphaFoldDB" id="B5EWA3"/>
<sequence>MAKVFAVIKEQDGLKLREWSSRAVFSKTESFLDSKWIYIASTSDYKDLGLFNEPEETMESKSLIASHKCFPSFFVVKTNDEIEAHNMLYRAFKKHFKKDS</sequence>
<evidence type="ECO:0000313" key="1">
    <source>
        <dbReference type="EMBL" id="ACH64809.1"/>
    </source>
</evidence>
<dbReference type="RefSeq" id="WP_012534592.1">
    <property type="nucleotide sequence ID" value="NC_011185.1"/>
</dbReference>
<geneLocation type="plasmid" evidence="1 2">
    <name>pMJ100</name>
</geneLocation>
<proteinExistence type="predicted"/>
<keyword evidence="1" id="KW-0614">Plasmid</keyword>
<dbReference type="HOGENOM" id="CLU_2304874_0_0_6"/>
<protein>
    <submittedName>
        <fullName evidence="1">Uncharacterized protein</fullName>
    </submittedName>
</protein>
<dbReference type="Proteomes" id="UP000001857">
    <property type="component" value="Plasmid pMJ100"/>
</dbReference>
<dbReference type="EMBL" id="CP001134">
    <property type="protein sequence ID" value="ACH64809.1"/>
    <property type="molecule type" value="Genomic_DNA"/>
</dbReference>
<reference evidence="1 2" key="2">
    <citation type="journal article" date="2009" name="Nature">
        <title>A single regulatory gene is sufficient to alter bacterial host range.</title>
        <authorList>
            <person name="Mandel M.J."/>
            <person name="Wollenberg M.S."/>
            <person name="Stabb E.V."/>
            <person name="Visick K.L."/>
            <person name="Ruby E.G."/>
        </authorList>
    </citation>
    <scope>NUCLEOTIDE SEQUENCE [LARGE SCALE GENOMIC DNA]</scope>
    <source>
        <strain evidence="1 2">MJ11</strain>
        <plasmid evidence="2">Plasmid pMJ100</plasmid>
    </source>
</reference>